<proteinExistence type="predicted"/>
<dbReference type="InterPro" id="IPR050256">
    <property type="entry name" value="Glycosyltransferase_2"/>
</dbReference>
<dbReference type="Pfam" id="PF00535">
    <property type="entry name" value="Glycos_transf_2"/>
    <property type="match status" value="1"/>
</dbReference>
<dbReference type="GO" id="GO:0016740">
    <property type="term" value="F:transferase activity"/>
    <property type="evidence" value="ECO:0007669"/>
    <property type="project" value="UniProtKB-KW"/>
</dbReference>
<protein>
    <submittedName>
        <fullName evidence="2">Glycosyl transferase</fullName>
    </submittedName>
</protein>
<feature type="domain" description="Glycosyltransferase 2-like" evidence="1">
    <location>
        <begin position="4"/>
        <end position="165"/>
    </location>
</feature>
<evidence type="ECO:0000313" key="3">
    <source>
        <dbReference type="Proteomes" id="UP000177480"/>
    </source>
</evidence>
<sequence>MKISIVLPIYNEEQTIKEIIARVKAASFGFEAERELIAVNDGSRDKTRELLDEISGITTIHFETNKGKGAALKAGFERATGDVILIQDADLEYNPDDYPKLLAPLAEGKADVVYGSRFYGGRQRVLYFWHYMGNKMLTFFSNMFTNFNLSDMETGYKAFRREVITRIVPRLRSRRFGIEPELTARIAHTRNAAGKQWRVYEVPIQYDGRTYEEGKKIGWRDGLRAVGAIFYFNIIDRG</sequence>
<dbReference type="Gene3D" id="3.90.550.10">
    <property type="entry name" value="Spore Coat Polysaccharide Biosynthesis Protein SpsA, Chain A"/>
    <property type="match status" value="1"/>
</dbReference>
<reference evidence="2 3" key="1">
    <citation type="journal article" date="2016" name="Nat. Commun.">
        <title>Thousands of microbial genomes shed light on interconnected biogeochemical processes in an aquifer system.</title>
        <authorList>
            <person name="Anantharaman K."/>
            <person name="Brown C.T."/>
            <person name="Hug L.A."/>
            <person name="Sharon I."/>
            <person name="Castelle C.J."/>
            <person name="Probst A.J."/>
            <person name="Thomas B.C."/>
            <person name="Singh A."/>
            <person name="Wilkins M.J."/>
            <person name="Karaoz U."/>
            <person name="Brodie E.L."/>
            <person name="Williams K.H."/>
            <person name="Hubbard S.S."/>
            <person name="Banfield J.F."/>
        </authorList>
    </citation>
    <scope>NUCLEOTIDE SEQUENCE [LARGE SCALE GENOMIC DNA]</scope>
</reference>
<evidence type="ECO:0000313" key="2">
    <source>
        <dbReference type="EMBL" id="OGZ43276.1"/>
    </source>
</evidence>
<accession>A0A1G2FYZ2</accession>
<dbReference type="Proteomes" id="UP000177480">
    <property type="component" value="Unassembled WGS sequence"/>
</dbReference>
<comment type="caution">
    <text evidence="2">The sequence shown here is derived from an EMBL/GenBank/DDBJ whole genome shotgun (WGS) entry which is preliminary data.</text>
</comment>
<dbReference type="InterPro" id="IPR029044">
    <property type="entry name" value="Nucleotide-diphossugar_trans"/>
</dbReference>
<dbReference type="EMBL" id="MHNK01000019">
    <property type="protein sequence ID" value="OGZ43276.1"/>
    <property type="molecule type" value="Genomic_DNA"/>
</dbReference>
<dbReference type="SUPFAM" id="SSF53448">
    <property type="entry name" value="Nucleotide-diphospho-sugar transferases"/>
    <property type="match status" value="1"/>
</dbReference>
<gene>
    <name evidence="2" type="ORF">A2719_00895</name>
</gene>
<dbReference type="PANTHER" id="PTHR48090:SF7">
    <property type="entry name" value="RFBJ PROTEIN"/>
    <property type="match status" value="1"/>
</dbReference>
<dbReference type="STRING" id="1802114.A2719_00895"/>
<dbReference type="InterPro" id="IPR001173">
    <property type="entry name" value="Glyco_trans_2-like"/>
</dbReference>
<dbReference type="AlphaFoldDB" id="A0A1G2FYZ2"/>
<organism evidence="2 3">
    <name type="scientific">Candidatus Ryanbacteria bacterium RIFCSPHIGHO2_01_FULL_45_22</name>
    <dbReference type="NCBI Taxonomy" id="1802114"/>
    <lineage>
        <taxon>Bacteria</taxon>
        <taxon>Candidatus Ryaniibacteriota</taxon>
    </lineage>
</organism>
<dbReference type="PANTHER" id="PTHR48090">
    <property type="entry name" value="UNDECAPRENYL-PHOSPHATE 4-DEOXY-4-FORMAMIDO-L-ARABINOSE TRANSFERASE-RELATED"/>
    <property type="match status" value="1"/>
</dbReference>
<dbReference type="CDD" id="cd04179">
    <property type="entry name" value="DPM_DPG-synthase_like"/>
    <property type="match status" value="1"/>
</dbReference>
<keyword evidence="2" id="KW-0808">Transferase</keyword>
<evidence type="ECO:0000259" key="1">
    <source>
        <dbReference type="Pfam" id="PF00535"/>
    </source>
</evidence>
<name>A0A1G2FYZ2_9BACT</name>